<dbReference type="Pfam" id="PF07238">
    <property type="entry name" value="PilZ"/>
    <property type="match status" value="1"/>
</dbReference>
<dbReference type="InterPro" id="IPR009875">
    <property type="entry name" value="PilZ_domain"/>
</dbReference>
<dbReference type="Gene3D" id="2.40.10.220">
    <property type="entry name" value="predicted glycosyltransferase like domains"/>
    <property type="match status" value="1"/>
</dbReference>
<dbReference type="KEGG" id="samy:DB32_003118"/>
<dbReference type="NCBIfam" id="TIGR02266">
    <property type="entry name" value="gmx_TIGR02266"/>
    <property type="match status" value="1"/>
</dbReference>
<dbReference type="AlphaFoldDB" id="A0A0F6SEX8"/>
<name>A0A0F6SEX8_9BACT</name>
<dbReference type="InterPro" id="IPR011752">
    <property type="entry name" value="PilV_Myxo-type"/>
</dbReference>
<proteinExistence type="predicted"/>
<dbReference type="STRING" id="927083.DB32_003118"/>
<dbReference type="EMBL" id="CP011125">
    <property type="protein sequence ID" value="AKF05969.1"/>
    <property type="molecule type" value="Genomic_DNA"/>
</dbReference>
<gene>
    <name evidence="3" type="ORF">DB32_003118</name>
</gene>
<dbReference type="Proteomes" id="UP000034883">
    <property type="component" value="Chromosome"/>
</dbReference>
<evidence type="ECO:0000313" key="4">
    <source>
        <dbReference type="Proteomes" id="UP000034883"/>
    </source>
</evidence>
<evidence type="ECO:0000256" key="1">
    <source>
        <dbReference type="SAM" id="MobiDB-lite"/>
    </source>
</evidence>
<dbReference type="GO" id="GO:0035438">
    <property type="term" value="F:cyclic-di-GMP binding"/>
    <property type="evidence" value="ECO:0007669"/>
    <property type="project" value="InterPro"/>
</dbReference>
<protein>
    <recommendedName>
        <fullName evidence="2">PilZ domain-containing protein</fullName>
    </recommendedName>
</protein>
<evidence type="ECO:0000313" key="3">
    <source>
        <dbReference type="EMBL" id="AKF05969.1"/>
    </source>
</evidence>
<feature type="compositionally biased region" description="Basic and acidic residues" evidence="1">
    <location>
        <begin position="1"/>
        <end position="18"/>
    </location>
</feature>
<accession>A0A0F6SEX8</accession>
<keyword evidence="4" id="KW-1185">Reference proteome</keyword>
<dbReference type="SUPFAM" id="SSF141371">
    <property type="entry name" value="PilZ domain-like"/>
    <property type="match status" value="1"/>
</dbReference>
<sequence length="150" mass="16533">MNDGGKKTDEVASQERDVSTASAPSEDSGETSGSERRSYERFDTRIHVDVTSGETFLFAYITNISEMGIFVRSESPLPIGTELRMRFAHDEGGELELSGMVVWINPLRANGDNPNPGMGVRFESLTAEQREQVVALVRTVAYLQDDTQGN</sequence>
<dbReference type="RefSeq" id="WP_053233184.1">
    <property type="nucleotide sequence ID" value="NZ_CP011125.1"/>
</dbReference>
<organism evidence="3 4">
    <name type="scientific">Sandaracinus amylolyticus</name>
    <dbReference type="NCBI Taxonomy" id="927083"/>
    <lineage>
        <taxon>Bacteria</taxon>
        <taxon>Pseudomonadati</taxon>
        <taxon>Myxococcota</taxon>
        <taxon>Polyangia</taxon>
        <taxon>Polyangiales</taxon>
        <taxon>Sandaracinaceae</taxon>
        <taxon>Sandaracinus</taxon>
    </lineage>
</organism>
<reference evidence="3 4" key="1">
    <citation type="submission" date="2015-03" db="EMBL/GenBank/DDBJ databases">
        <title>Genome assembly of Sandaracinus amylolyticus DSM 53668.</title>
        <authorList>
            <person name="Sharma G."/>
            <person name="Subramanian S."/>
        </authorList>
    </citation>
    <scope>NUCLEOTIDE SEQUENCE [LARGE SCALE GENOMIC DNA]</scope>
    <source>
        <strain evidence="3 4">DSM 53668</strain>
    </source>
</reference>
<feature type="domain" description="PilZ" evidence="2">
    <location>
        <begin position="35"/>
        <end position="137"/>
    </location>
</feature>
<evidence type="ECO:0000259" key="2">
    <source>
        <dbReference type="Pfam" id="PF07238"/>
    </source>
</evidence>
<feature type="region of interest" description="Disordered" evidence="1">
    <location>
        <begin position="1"/>
        <end position="38"/>
    </location>
</feature>